<reference evidence="2 3" key="1">
    <citation type="submission" date="2020-09" db="EMBL/GenBank/DDBJ databases">
        <title>Paenibacillus sp. CAU 1523 isolated from sand of Haeundae Beach.</title>
        <authorList>
            <person name="Kim W."/>
        </authorList>
    </citation>
    <scope>NUCLEOTIDE SEQUENCE [LARGE SCALE GENOMIC DNA]</scope>
    <source>
        <strain evidence="2 3">CAU 1523</strain>
    </source>
</reference>
<accession>A0ABR9AWF9</accession>
<protein>
    <recommendedName>
        <fullName evidence="4">Zinc ribbon domain-containing protein</fullName>
    </recommendedName>
</protein>
<keyword evidence="3" id="KW-1185">Reference proteome</keyword>
<evidence type="ECO:0000313" key="3">
    <source>
        <dbReference type="Proteomes" id="UP000634529"/>
    </source>
</evidence>
<gene>
    <name evidence="2" type="ORF">IFO66_06680</name>
</gene>
<dbReference type="EMBL" id="JACYTN010000003">
    <property type="protein sequence ID" value="MBD8497989.1"/>
    <property type="molecule type" value="Genomic_DNA"/>
</dbReference>
<keyword evidence="1" id="KW-1133">Transmembrane helix</keyword>
<dbReference type="RefSeq" id="WP_192024395.1">
    <property type="nucleotide sequence ID" value="NZ_JACYTN010000003.1"/>
</dbReference>
<dbReference type="Proteomes" id="UP000634529">
    <property type="component" value="Unassembled WGS sequence"/>
</dbReference>
<evidence type="ECO:0000256" key="1">
    <source>
        <dbReference type="SAM" id="Phobius"/>
    </source>
</evidence>
<feature type="transmembrane region" description="Helical" evidence="1">
    <location>
        <begin position="56"/>
        <end position="73"/>
    </location>
</feature>
<proteinExistence type="predicted"/>
<name>A0ABR9AWF9_9BACL</name>
<keyword evidence="1" id="KW-0472">Membrane</keyword>
<keyword evidence="1" id="KW-0812">Transmembrane</keyword>
<evidence type="ECO:0008006" key="4">
    <source>
        <dbReference type="Google" id="ProtNLM"/>
    </source>
</evidence>
<evidence type="ECO:0000313" key="2">
    <source>
        <dbReference type="EMBL" id="MBD8497989.1"/>
    </source>
</evidence>
<organism evidence="2 3">
    <name type="scientific">Paenibacillus arenosi</name>
    <dbReference type="NCBI Taxonomy" id="2774142"/>
    <lineage>
        <taxon>Bacteria</taxon>
        <taxon>Bacillati</taxon>
        <taxon>Bacillota</taxon>
        <taxon>Bacilli</taxon>
        <taxon>Bacillales</taxon>
        <taxon>Paenibacillaceae</taxon>
        <taxon>Paenibacillus</taxon>
    </lineage>
</organism>
<comment type="caution">
    <text evidence="2">The sequence shown here is derived from an EMBL/GenBank/DDBJ whole genome shotgun (WGS) entry which is preliminary data.</text>
</comment>
<sequence length="180" mass="20836">MLCTNCREHRIKEGDRFCGNCGERVMPPNIEKIEAAVHNEEINEISNKKPKSKRPIIKYVATVVVVIAVIFIFERHILPSAKYLQARSFMQDNENTRAIELFVDLKGYRDSEIHLAKLSYEEGLRQYGAGDLNKAKEFFTLSGMHMEGQMYVQAITELKGMQGTWQFNSNRDDIHQTYIF</sequence>